<organism evidence="19 20">
    <name type="scientific">Piliocolobus tephrosceles</name>
    <name type="common">Ugandan red Colobus</name>
    <dbReference type="NCBI Taxonomy" id="591936"/>
    <lineage>
        <taxon>Eukaryota</taxon>
        <taxon>Metazoa</taxon>
        <taxon>Chordata</taxon>
        <taxon>Craniata</taxon>
        <taxon>Vertebrata</taxon>
        <taxon>Euteleostomi</taxon>
        <taxon>Mammalia</taxon>
        <taxon>Eutheria</taxon>
        <taxon>Euarchontoglires</taxon>
        <taxon>Primates</taxon>
        <taxon>Haplorrhini</taxon>
        <taxon>Catarrhini</taxon>
        <taxon>Cercopithecidae</taxon>
        <taxon>Colobinae</taxon>
        <taxon>Piliocolobus</taxon>
    </lineage>
</organism>
<comment type="catalytic activity">
    <reaction evidence="13">
        <text>ATP + H2O = ADP + phosphate + H(+)</text>
        <dbReference type="Rhea" id="RHEA:13065"/>
        <dbReference type="ChEBI" id="CHEBI:15377"/>
        <dbReference type="ChEBI" id="CHEBI:15378"/>
        <dbReference type="ChEBI" id="CHEBI:30616"/>
        <dbReference type="ChEBI" id="CHEBI:43474"/>
        <dbReference type="ChEBI" id="CHEBI:456216"/>
    </reaction>
    <physiologicalReaction direction="left-to-right" evidence="13">
        <dbReference type="Rhea" id="RHEA:13066"/>
    </physiologicalReaction>
</comment>
<keyword evidence="6" id="KW-0999">Mitochondrion inner membrane</keyword>
<dbReference type="GO" id="GO:0005743">
    <property type="term" value="C:mitochondrial inner membrane"/>
    <property type="evidence" value="ECO:0007669"/>
    <property type="project" value="UniProtKB-SubCell"/>
</dbReference>
<keyword evidence="5" id="KW-0547">Nucleotide-binding</keyword>
<dbReference type="Pfam" id="PF25426">
    <property type="entry name" value="AAA_lid_BCS1"/>
    <property type="match status" value="1"/>
</dbReference>
<evidence type="ECO:0000256" key="15">
    <source>
        <dbReference type="ARBA" id="ARBA00063234"/>
    </source>
</evidence>
<dbReference type="FunFam" id="3.40.50.300:FF:000768">
    <property type="entry name" value="Probable mitochondrial chaperone bcs1"/>
    <property type="match status" value="1"/>
</dbReference>
<reference evidence="19" key="2">
    <citation type="submission" date="2025-09" db="UniProtKB">
        <authorList>
            <consortium name="Ensembl"/>
        </authorList>
    </citation>
    <scope>IDENTIFICATION</scope>
</reference>
<comment type="subunit">
    <text evidence="15">Interacts with LETM1.</text>
</comment>
<dbReference type="Ensembl" id="ENSPTET00000004928.1">
    <property type="protein sequence ID" value="ENSPTEP00000003144.1"/>
    <property type="gene ID" value="ENSPTEG00000003732.1"/>
</dbReference>
<comment type="function">
    <text evidence="14">Chaperone necessary for the incorporation of Rieske iron-sulfur protein UQCRFS1 into the mitochondrial respiratory chain complex III. Plays an important role in the maintenance of mitochondrial tubular networks, respiratory chain assembly and formation of the LETM1 complex.</text>
</comment>
<evidence type="ECO:0000256" key="2">
    <source>
        <dbReference type="ARBA" id="ARBA00007448"/>
    </source>
</evidence>
<dbReference type="Pfam" id="PF08740">
    <property type="entry name" value="BCS1_N"/>
    <property type="match status" value="1"/>
</dbReference>
<evidence type="ECO:0000256" key="8">
    <source>
        <dbReference type="ARBA" id="ARBA00022840"/>
    </source>
</evidence>
<sequence length="484" mass="55663">MQKIIMNKPPEGNVEKTTNFATLGDDNNGLFSSIFKNITKNEYFSAGVGIISVGALVTVVNRFNSYLYTAIKKNMFTSLEITINDRSYYWVMEYIVKKGIISRHLSLKTELKNDKNIKNVVFSFIPSVGHHLLIYDNTFIFVERSREKNLISDGFLNSTSSNTSGRSVPFENIRLSTFIWSKHIFKKILTNAQMYIDKKEEGKTLLYKTFGHEWRPFGTPKNKRPINSVILPEKLDEYIINDIQTFLNSSTWYIDKGIPYRRCYLLHGPPGCGKSSFIFALAGYFDFNICTININDIYLTDDRFIHLLATIPPRTILILEDIDFIFVHNNTNNENKNKHSNTSSTNSLTSSISTYSTLTNNNIKTLGVSYSGLLNALDGIVATEERIIFMTTNNIDKLPSTLIRPGRVDLKVLIPYANVYQYNKMFLRFFPNEEKLANEFATIFKDFNLSMAEIQSFFLFSKHDPHKTIQNAKEWVQMYAKKDV</sequence>
<keyword evidence="7" id="KW-0378">Hydrolase</keyword>
<evidence type="ECO:0000256" key="4">
    <source>
        <dbReference type="ARBA" id="ARBA00022692"/>
    </source>
</evidence>
<proteinExistence type="inferred from homology"/>
<keyword evidence="4 16" id="KW-0812">Transmembrane</keyword>
<evidence type="ECO:0000256" key="1">
    <source>
        <dbReference type="ARBA" id="ARBA00004434"/>
    </source>
</evidence>
<evidence type="ECO:0000256" key="14">
    <source>
        <dbReference type="ARBA" id="ARBA00058285"/>
    </source>
</evidence>
<evidence type="ECO:0000256" key="5">
    <source>
        <dbReference type="ARBA" id="ARBA00022741"/>
    </source>
</evidence>
<evidence type="ECO:0000256" key="3">
    <source>
        <dbReference type="ARBA" id="ARBA00016942"/>
    </source>
</evidence>
<name>A0A8C9LHR8_9PRIM</name>
<accession>A0A8C9LHR8</accession>
<dbReference type="Gene3D" id="3.40.50.300">
    <property type="entry name" value="P-loop containing nucleotide triphosphate hydrolases"/>
    <property type="match status" value="1"/>
</dbReference>
<dbReference type="InterPro" id="IPR027417">
    <property type="entry name" value="P-loop_NTPase"/>
</dbReference>
<evidence type="ECO:0000259" key="17">
    <source>
        <dbReference type="SMART" id="SM00382"/>
    </source>
</evidence>
<dbReference type="InterPro" id="IPR057495">
    <property type="entry name" value="AAA_lid_BCS1"/>
</dbReference>
<dbReference type="AlphaFoldDB" id="A0A8C9LHR8"/>
<feature type="domain" description="BCS1 N-terminal" evidence="18">
    <location>
        <begin position="51"/>
        <end position="229"/>
    </location>
</feature>
<comment type="subcellular location">
    <subcellularLocation>
        <location evidence="1">Mitochondrion inner membrane</location>
        <topology evidence="1">Single-pass membrane protein</topology>
    </subcellularLocation>
</comment>
<protein>
    <recommendedName>
        <fullName evidence="3">Mitochondrial chaperone BCS1</fullName>
    </recommendedName>
    <alternativeName>
        <fullName evidence="12">BCS1-like protein</fullName>
    </alternativeName>
</protein>
<dbReference type="Pfam" id="PF00004">
    <property type="entry name" value="AAA"/>
    <property type="match status" value="1"/>
</dbReference>
<evidence type="ECO:0000259" key="18">
    <source>
        <dbReference type="SMART" id="SM01024"/>
    </source>
</evidence>
<evidence type="ECO:0000256" key="11">
    <source>
        <dbReference type="ARBA" id="ARBA00023136"/>
    </source>
</evidence>
<dbReference type="SUPFAM" id="SSF52540">
    <property type="entry name" value="P-loop containing nucleoside triphosphate hydrolases"/>
    <property type="match status" value="1"/>
</dbReference>
<dbReference type="InterPro" id="IPR003959">
    <property type="entry name" value="ATPase_AAA_core"/>
</dbReference>
<evidence type="ECO:0000256" key="7">
    <source>
        <dbReference type="ARBA" id="ARBA00022801"/>
    </source>
</evidence>
<keyword evidence="10" id="KW-0496">Mitochondrion</keyword>
<comment type="similarity">
    <text evidence="2">Belongs to the AAA ATPase family. BCS1 subfamily.</text>
</comment>
<evidence type="ECO:0000313" key="20">
    <source>
        <dbReference type="Proteomes" id="UP000694416"/>
    </source>
</evidence>
<dbReference type="SMART" id="SM01024">
    <property type="entry name" value="BCS1_N"/>
    <property type="match status" value="1"/>
</dbReference>
<keyword evidence="8" id="KW-0067">ATP-binding</keyword>
<keyword evidence="11 16" id="KW-0472">Membrane</keyword>
<dbReference type="InterPro" id="IPR050747">
    <property type="entry name" value="Mitochondrial_chaperone_BCS1"/>
</dbReference>
<keyword evidence="9 16" id="KW-1133">Transmembrane helix</keyword>
<dbReference type="InterPro" id="IPR003593">
    <property type="entry name" value="AAA+_ATPase"/>
</dbReference>
<reference evidence="19" key="1">
    <citation type="submission" date="2025-08" db="UniProtKB">
        <authorList>
            <consortium name="Ensembl"/>
        </authorList>
    </citation>
    <scope>IDENTIFICATION</scope>
</reference>
<evidence type="ECO:0000256" key="16">
    <source>
        <dbReference type="SAM" id="Phobius"/>
    </source>
</evidence>
<evidence type="ECO:0000256" key="9">
    <source>
        <dbReference type="ARBA" id="ARBA00022989"/>
    </source>
</evidence>
<dbReference type="GO" id="GO:0005524">
    <property type="term" value="F:ATP binding"/>
    <property type="evidence" value="ECO:0007669"/>
    <property type="project" value="UniProtKB-KW"/>
</dbReference>
<dbReference type="InterPro" id="IPR014851">
    <property type="entry name" value="BCS1_N"/>
</dbReference>
<evidence type="ECO:0000313" key="19">
    <source>
        <dbReference type="Ensembl" id="ENSPTEP00000003144.1"/>
    </source>
</evidence>
<evidence type="ECO:0000256" key="10">
    <source>
        <dbReference type="ARBA" id="ARBA00023128"/>
    </source>
</evidence>
<feature type="domain" description="AAA+ ATPase" evidence="17">
    <location>
        <begin position="260"/>
        <end position="418"/>
    </location>
</feature>
<keyword evidence="20" id="KW-1185">Reference proteome</keyword>
<evidence type="ECO:0000256" key="12">
    <source>
        <dbReference type="ARBA" id="ARBA00032816"/>
    </source>
</evidence>
<feature type="transmembrane region" description="Helical" evidence="16">
    <location>
        <begin position="43"/>
        <end position="63"/>
    </location>
</feature>
<evidence type="ECO:0000256" key="6">
    <source>
        <dbReference type="ARBA" id="ARBA00022792"/>
    </source>
</evidence>
<dbReference type="PANTHER" id="PTHR23070">
    <property type="entry name" value="BCS1 AAA-TYPE ATPASE"/>
    <property type="match status" value="1"/>
</dbReference>
<dbReference type="SMART" id="SM00382">
    <property type="entry name" value="AAA"/>
    <property type="match status" value="1"/>
</dbReference>
<dbReference type="GO" id="GO:0034551">
    <property type="term" value="P:mitochondrial respiratory chain complex III assembly"/>
    <property type="evidence" value="ECO:0007669"/>
    <property type="project" value="UniProtKB-ARBA"/>
</dbReference>
<evidence type="ECO:0000256" key="13">
    <source>
        <dbReference type="ARBA" id="ARBA00048778"/>
    </source>
</evidence>
<dbReference type="GO" id="GO:0016887">
    <property type="term" value="F:ATP hydrolysis activity"/>
    <property type="evidence" value="ECO:0007669"/>
    <property type="project" value="InterPro"/>
</dbReference>
<dbReference type="Proteomes" id="UP000694416">
    <property type="component" value="Unplaced"/>
</dbReference>